<comment type="caution">
    <text evidence="5">The sequence shown here is derived from an EMBL/GenBank/DDBJ whole genome shotgun (WGS) entry which is preliminary data.</text>
</comment>
<dbReference type="InterPro" id="IPR004328">
    <property type="entry name" value="BRO1_dom"/>
</dbReference>
<dbReference type="Gene3D" id="1.25.40.280">
    <property type="entry name" value="alix/aip1 like domains"/>
    <property type="match status" value="1"/>
</dbReference>
<dbReference type="SMART" id="SM01041">
    <property type="entry name" value="BRO1"/>
    <property type="match status" value="1"/>
</dbReference>
<feature type="compositionally biased region" description="Acidic residues" evidence="3">
    <location>
        <begin position="439"/>
        <end position="449"/>
    </location>
</feature>
<keyword evidence="6" id="KW-1185">Reference proteome</keyword>
<reference evidence="5" key="1">
    <citation type="journal article" date="2023" name="Genome Biol. Evol.">
        <title>First Whole Genome Sequence and Flow Cytometry Genome Size Data for the Lichen-Forming Fungus Ramalina farinacea (Ascomycota).</title>
        <authorList>
            <person name="Llewellyn T."/>
            <person name="Mian S."/>
            <person name="Hill R."/>
            <person name="Leitch I.J."/>
            <person name="Gaya E."/>
        </authorList>
    </citation>
    <scope>NUCLEOTIDE SEQUENCE</scope>
    <source>
        <strain evidence="5">LIQ254RAFAR</strain>
    </source>
</reference>
<gene>
    <name evidence="5" type="ORF">OHK93_002520</name>
</gene>
<dbReference type="GO" id="GO:0005886">
    <property type="term" value="C:plasma membrane"/>
    <property type="evidence" value="ECO:0007669"/>
    <property type="project" value="TreeGrafter"/>
</dbReference>
<sequence length="474" mass="52420">MPFAFQLPTTAAAAFSTYISSTTHPSLPQTATIHRNLLRNTLKRHKRLSPQSRSSDLSTVLSALNEYLPYLLAIDCGLAGQTIHDEQIDISLRREVEPEWRSTISSTLPGRESSRIKGKGLDYEVDFVLSTLAYVHTLLARSQLLTLYASTTPTVEQRTQVIQTATRYLLDANAIHAYISSRVLETDASSAVVETLSQTHRALGSLAMAESTLLAVLKDDPYPFVVAQSRNQNDKDWMIKPPEIPKVRAHLFARLCLAAAEHAGMAQAGLSASGRVSDDLLDYARDLRRAARAKACRFFGIDAELEGETGKAIAWLAGGRKELGFASHRNDEQPSKLAGLKKFKKDWTVKREDKKVEKGSDWGSDAGRFEELRVNEHLEAKWTKMNDTINTQLIPPSDPLVANMPSGRDIHSTKPFVRPALDDAILAQMRAPPERTYVEEELQDADSSDDEAKKNSTLPGSFPGNAAAGNEEYY</sequence>
<name>A0AA43TTU6_9LECA</name>
<protein>
    <recommendedName>
        <fullName evidence="2">pH-response regulator protein palC</fullName>
    </recommendedName>
</protein>
<dbReference type="InterPro" id="IPR038499">
    <property type="entry name" value="BRO1_sf"/>
</dbReference>
<dbReference type="PANTHER" id="PTHR40463">
    <property type="entry name" value="PH-RESPONSE REGULATOR PROTEIN PALC"/>
    <property type="match status" value="1"/>
</dbReference>
<evidence type="ECO:0000259" key="4">
    <source>
        <dbReference type="PROSITE" id="PS51180"/>
    </source>
</evidence>
<evidence type="ECO:0000256" key="2">
    <source>
        <dbReference type="ARBA" id="ARBA00022193"/>
    </source>
</evidence>
<dbReference type="Proteomes" id="UP001161017">
    <property type="component" value="Unassembled WGS sequence"/>
</dbReference>
<organism evidence="5 6">
    <name type="scientific">Ramalina farinacea</name>
    <dbReference type="NCBI Taxonomy" id="258253"/>
    <lineage>
        <taxon>Eukaryota</taxon>
        <taxon>Fungi</taxon>
        <taxon>Dikarya</taxon>
        <taxon>Ascomycota</taxon>
        <taxon>Pezizomycotina</taxon>
        <taxon>Lecanoromycetes</taxon>
        <taxon>OSLEUM clade</taxon>
        <taxon>Lecanoromycetidae</taxon>
        <taxon>Lecanorales</taxon>
        <taxon>Lecanorineae</taxon>
        <taxon>Ramalinaceae</taxon>
        <taxon>Ramalina</taxon>
    </lineage>
</organism>
<dbReference type="PROSITE" id="PS51180">
    <property type="entry name" value="BRO1"/>
    <property type="match status" value="1"/>
</dbReference>
<evidence type="ECO:0000313" key="6">
    <source>
        <dbReference type="Proteomes" id="UP001161017"/>
    </source>
</evidence>
<dbReference type="PANTHER" id="PTHR40463:SF1">
    <property type="entry name" value="PH-RESPONSE REGULATOR PROTEIN PALC"/>
    <property type="match status" value="1"/>
</dbReference>
<accession>A0AA43TTU6</accession>
<evidence type="ECO:0000256" key="1">
    <source>
        <dbReference type="ARBA" id="ARBA00010997"/>
    </source>
</evidence>
<dbReference type="AlphaFoldDB" id="A0AA43TTU6"/>
<evidence type="ECO:0000313" key="5">
    <source>
        <dbReference type="EMBL" id="MDI1491311.1"/>
    </source>
</evidence>
<dbReference type="InterPro" id="IPR037505">
    <property type="entry name" value="pH-resp_palC"/>
</dbReference>
<evidence type="ECO:0000256" key="3">
    <source>
        <dbReference type="SAM" id="MobiDB-lite"/>
    </source>
</evidence>
<feature type="domain" description="BRO1" evidence="4">
    <location>
        <begin position="1"/>
        <end position="273"/>
    </location>
</feature>
<proteinExistence type="inferred from homology"/>
<feature type="region of interest" description="Disordered" evidence="3">
    <location>
        <begin position="431"/>
        <end position="474"/>
    </location>
</feature>
<dbReference type="EMBL" id="JAPUFD010000014">
    <property type="protein sequence ID" value="MDI1491311.1"/>
    <property type="molecule type" value="Genomic_DNA"/>
</dbReference>
<comment type="similarity">
    <text evidence="1">Belongs to the palC family.</text>
</comment>
<dbReference type="GO" id="GO:0071467">
    <property type="term" value="P:cellular response to pH"/>
    <property type="evidence" value="ECO:0007669"/>
    <property type="project" value="InterPro"/>
</dbReference>